<evidence type="ECO:0000259" key="2">
    <source>
        <dbReference type="Pfam" id="PF22036"/>
    </source>
</evidence>
<dbReference type="Proteomes" id="UP000267164">
    <property type="component" value="Chromosome"/>
</dbReference>
<gene>
    <name evidence="3" type="ORF">D7D52_09085</name>
</gene>
<dbReference type="Gene3D" id="2.40.128.20">
    <property type="match status" value="1"/>
</dbReference>
<keyword evidence="1" id="KW-0472">Membrane</keyword>
<keyword evidence="4" id="KW-1185">Reference proteome</keyword>
<name>A0A386Z9Z1_9NOCA</name>
<sequence>MRRSANRFSSIASTDATSRAGHSVSVGTATAEFWQTVRNCRVRRERTLVRSIGVLAILALAATGCVADPPAAQQVSKSHAAETLGKAAVPADLNGKTVQLTYDSGSGGTITFSADGRTLTYTSAGTGRQTSTPVAVEPIEAGIFLVTWTDDTGAVVSQVQDYRTGKVEGTWTRHDAAGQAVFETRTGSVHFTD</sequence>
<feature type="domain" description="MoaF-like" evidence="2">
    <location>
        <begin position="95"/>
        <end position="176"/>
    </location>
</feature>
<evidence type="ECO:0000313" key="3">
    <source>
        <dbReference type="EMBL" id="AYF73993.1"/>
    </source>
</evidence>
<feature type="transmembrane region" description="Helical" evidence="1">
    <location>
        <begin position="48"/>
        <end position="67"/>
    </location>
</feature>
<dbReference type="KEGG" id="nyu:D7D52_09085"/>
<keyword evidence="1" id="KW-1133">Transmembrane helix</keyword>
<reference evidence="3 4" key="1">
    <citation type="submission" date="2018-09" db="EMBL/GenBank/DDBJ databases">
        <title>Nocardia yunnanensis sp. nov., an actinomycete isolated from a soil sample.</title>
        <authorList>
            <person name="Zhang J."/>
        </authorList>
    </citation>
    <scope>NUCLEOTIDE SEQUENCE [LARGE SCALE GENOMIC DNA]</scope>
    <source>
        <strain evidence="3 4">CFHS0054</strain>
    </source>
</reference>
<dbReference type="EMBL" id="CP032568">
    <property type="protein sequence ID" value="AYF73993.1"/>
    <property type="molecule type" value="Genomic_DNA"/>
</dbReference>
<protein>
    <recommendedName>
        <fullName evidence="2">MoaF-like domain-containing protein</fullName>
    </recommendedName>
</protein>
<dbReference type="Pfam" id="PF22036">
    <property type="entry name" value="MoaF_like"/>
    <property type="match status" value="1"/>
</dbReference>
<keyword evidence="1" id="KW-0812">Transmembrane</keyword>
<evidence type="ECO:0000256" key="1">
    <source>
        <dbReference type="SAM" id="Phobius"/>
    </source>
</evidence>
<dbReference type="AlphaFoldDB" id="A0A386Z9Z1"/>
<proteinExistence type="predicted"/>
<accession>A0A386Z9Z1</accession>
<organism evidence="3 4">
    <name type="scientific">Nocardia yunnanensis</name>
    <dbReference type="NCBI Taxonomy" id="2382165"/>
    <lineage>
        <taxon>Bacteria</taxon>
        <taxon>Bacillati</taxon>
        <taxon>Actinomycetota</taxon>
        <taxon>Actinomycetes</taxon>
        <taxon>Mycobacteriales</taxon>
        <taxon>Nocardiaceae</taxon>
        <taxon>Nocardia</taxon>
    </lineage>
</organism>
<dbReference type="OrthoDB" id="4556070at2"/>
<dbReference type="InterPro" id="IPR012674">
    <property type="entry name" value="Calycin"/>
</dbReference>
<evidence type="ECO:0000313" key="4">
    <source>
        <dbReference type="Proteomes" id="UP000267164"/>
    </source>
</evidence>
<dbReference type="InterPro" id="IPR053892">
    <property type="entry name" value="MoaF-like"/>
</dbReference>